<protein>
    <submittedName>
        <fullName evidence="3">Uncharacterized protein</fullName>
    </submittedName>
</protein>
<organism evidence="3 4">
    <name type="scientific">Folsomia candida</name>
    <name type="common">Springtail</name>
    <dbReference type="NCBI Taxonomy" id="158441"/>
    <lineage>
        <taxon>Eukaryota</taxon>
        <taxon>Metazoa</taxon>
        <taxon>Ecdysozoa</taxon>
        <taxon>Arthropoda</taxon>
        <taxon>Hexapoda</taxon>
        <taxon>Collembola</taxon>
        <taxon>Entomobryomorpha</taxon>
        <taxon>Isotomoidea</taxon>
        <taxon>Isotomidae</taxon>
        <taxon>Proisotominae</taxon>
        <taxon>Folsomia</taxon>
    </lineage>
</organism>
<reference evidence="3 4" key="1">
    <citation type="submission" date="2015-12" db="EMBL/GenBank/DDBJ databases">
        <title>The genome of Folsomia candida.</title>
        <authorList>
            <person name="Faddeeva A."/>
            <person name="Derks M.F."/>
            <person name="Anvar Y."/>
            <person name="Smit S."/>
            <person name="Van Straalen N."/>
            <person name="Roelofs D."/>
        </authorList>
    </citation>
    <scope>NUCLEOTIDE SEQUENCE [LARGE SCALE GENOMIC DNA]</scope>
    <source>
        <strain evidence="3 4">VU population</strain>
        <tissue evidence="3">Whole body</tissue>
    </source>
</reference>
<dbReference type="EMBL" id="LNIX01000004">
    <property type="protein sequence ID" value="OXA56285.1"/>
    <property type="molecule type" value="Genomic_DNA"/>
</dbReference>
<evidence type="ECO:0000313" key="4">
    <source>
        <dbReference type="Proteomes" id="UP000198287"/>
    </source>
</evidence>
<comment type="caution">
    <text evidence="3">The sequence shown here is derived from an EMBL/GenBank/DDBJ whole genome shotgun (WGS) entry which is preliminary data.</text>
</comment>
<dbReference type="Proteomes" id="UP000198287">
    <property type="component" value="Unassembled WGS sequence"/>
</dbReference>
<accession>A0A226EFC5</accession>
<keyword evidence="2" id="KW-0732">Signal</keyword>
<evidence type="ECO:0000256" key="1">
    <source>
        <dbReference type="SAM" id="MobiDB-lite"/>
    </source>
</evidence>
<feature type="signal peptide" evidence="2">
    <location>
        <begin position="1"/>
        <end position="20"/>
    </location>
</feature>
<feature type="region of interest" description="Disordered" evidence="1">
    <location>
        <begin position="99"/>
        <end position="145"/>
    </location>
</feature>
<feature type="region of interest" description="Disordered" evidence="1">
    <location>
        <begin position="38"/>
        <end position="72"/>
    </location>
</feature>
<evidence type="ECO:0000313" key="3">
    <source>
        <dbReference type="EMBL" id="OXA56285.1"/>
    </source>
</evidence>
<feature type="compositionally biased region" description="Low complexity" evidence="1">
    <location>
        <begin position="102"/>
        <end position="121"/>
    </location>
</feature>
<feature type="chain" id="PRO_5011991107" evidence="2">
    <location>
        <begin position="21"/>
        <end position="183"/>
    </location>
</feature>
<keyword evidence="4" id="KW-1185">Reference proteome</keyword>
<gene>
    <name evidence="3" type="ORF">Fcan01_10068</name>
</gene>
<evidence type="ECO:0000256" key="2">
    <source>
        <dbReference type="SAM" id="SignalP"/>
    </source>
</evidence>
<sequence length="183" mass="21631">MGLITGKIMGVLFVVGLGSAVPYRSTYSNNYHMSSFTTPNSFNANTQSFTQPQEQEQPDQWNNDGGYYATPTYYRNNRQTVPQNQQYQQQYPINAFEDTQEQQHPQYRYHQQQQYRQNRNPSYYGTGEPQRNPPFSHEDDSSPPFNMPMMAPIRRMYHVYEDNVRGFAKRFRNMVYAPMRMMG</sequence>
<dbReference type="AlphaFoldDB" id="A0A226EFC5"/>
<name>A0A226EFC5_FOLCA</name>
<feature type="compositionally biased region" description="Polar residues" evidence="1">
    <location>
        <begin position="38"/>
        <end position="63"/>
    </location>
</feature>
<proteinExistence type="predicted"/>